<sequence>MPAERIHWEDLPCAARQQVEQHTGQVVAVRTVSTGRNSAVAAVLESERGRVFIKGVDHSQPRRWTQDMEEMINPYVLSFTPRLLWRVNGDWDILGFEYLDGRHADYAPGSPDVDKVVLTFTELGRLPCPDLPLKRPEHRWGAHVDDPADLEWFRGDRLQHIDPTPPNLVMAEGKASLIDWAWPTRGAAWLDPACLVIRLIEAGHTPEQAEDVVGAVPSWGTAPPEGLRAFALANLRMWSKAANGRPFEITKAAQAWFEYRTVQTAAS</sequence>
<keyword evidence="2" id="KW-1185">Reference proteome</keyword>
<organism evidence="1 2">
    <name type="scientific">Actinomadura barringtoniae</name>
    <dbReference type="NCBI Taxonomy" id="1427535"/>
    <lineage>
        <taxon>Bacteria</taxon>
        <taxon>Bacillati</taxon>
        <taxon>Actinomycetota</taxon>
        <taxon>Actinomycetes</taxon>
        <taxon>Streptosporangiales</taxon>
        <taxon>Thermomonosporaceae</taxon>
        <taxon>Actinomadura</taxon>
    </lineage>
</organism>
<evidence type="ECO:0000313" key="1">
    <source>
        <dbReference type="EMBL" id="MBO2448372.1"/>
    </source>
</evidence>
<dbReference type="RefSeq" id="WP_208256008.1">
    <property type="nucleotide sequence ID" value="NZ_JAGEOJ010000005.1"/>
</dbReference>
<evidence type="ECO:0000313" key="2">
    <source>
        <dbReference type="Proteomes" id="UP000669179"/>
    </source>
</evidence>
<dbReference type="AlphaFoldDB" id="A0A939T6K6"/>
<dbReference type="SUPFAM" id="SSF56112">
    <property type="entry name" value="Protein kinase-like (PK-like)"/>
    <property type="match status" value="1"/>
</dbReference>
<evidence type="ECO:0008006" key="3">
    <source>
        <dbReference type="Google" id="ProtNLM"/>
    </source>
</evidence>
<dbReference type="Proteomes" id="UP000669179">
    <property type="component" value="Unassembled WGS sequence"/>
</dbReference>
<dbReference type="InterPro" id="IPR011009">
    <property type="entry name" value="Kinase-like_dom_sf"/>
</dbReference>
<name>A0A939T6K6_9ACTN</name>
<proteinExistence type="predicted"/>
<accession>A0A939T6K6</accession>
<reference evidence="1" key="1">
    <citation type="submission" date="2021-03" db="EMBL/GenBank/DDBJ databases">
        <authorList>
            <person name="Kanchanasin P."/>
            <person name="Saeng-In P."/>
            <person name="Phongsopitanun W."/>
            <person name="Yuki M."/>
            <person name="Kudo T."/>
            <person name="Ohkuma M."/>
            <person name="Tanasupawat S."/>
        </authorList>
    </citation>
    <scope>NUCLEOTIDE SEQUENCE</scope>
    <source>
        <strain evidence="1">GKU 128</strain>
    </source>
</reference>
<comment type="caution">
    <text evidence="1">The sequence shown here is derived from an EMBL/GenBank/DDBJ whole genome shotgun (WGS) entry which is preliminary data.</text>
</comment>
<dbReference type="EMBL" id="JAGEOJ010000005">
    <property type="protein sequence ID" value="MBO2448372.1"/>
    <property type="molecule type" value="Genomic_DNA"/>
</dbReference>
<protein>
    <recommendedName>
        <fullName evidence="3">Aminoglycoside phosphotransferase</fullName>
    </recommendedName>
</protein>
<gene>
    <name evidence="1" type="ORF">J4573_14805</name>
</gene>